<keyword evidence="2" id="KW-0808">Transferase</keyword>
<dbReference type="HOGENOM" id="CLU_041102_0_0_6"/>
<dbReference type="PANTHER" id="PTHR37419">
    <property type="entry name" value="SERINE/THREONINE-PROTEIN KINASE TOXIN HIPA"/>
    <property type="match status" value="1"/>
</dbReference>
<accession>A0A0B4XN44</accession>
<keyword evidence="3" id="KW-0418">Kinase</keyword>
<evidence type="ECO:0000256" key="1">
    <source>
        <dbReference type="ARBA" id="ARBA00010164"/>
    </source>
</evidence>
<dbReference type="InterPro" id="IPR012893">
    <property type="entry name" value="HipA-like_C"/>
</dbReference>
<gene>
    <name evidence="6" type="ORF">S7S_16960</name>
</gene>
<feature type="domain" description="HipA-like C-terminal" evidence="4">
    <location>
        <begin position="175"/>
        <end position="386"/>
    </location>
</feature>
<reference evidence="6 7" key="1">
    <citation type="journal article" date="2012" name="J. Bacteriol.">
        <title>Genome sequence of an alkane-degrading bacterium, Alcanivorax pacificus type strain W11-5, isolated from deep sea sediment.</title>
        <authorList>
            <person name="Lai Q."/>
            <person name="Shao Z."/>
        </authorList>
    </citation>
    <scope>NUCLEOTIDE SEQUENCE [LARGE SCALE GENOMIC DNA]</scope>
    <source>
        <strain evidence="6 7">W11-5</strain>
    </source>
</reference>
<evidence type="ECO:0000313" key="7">
    <source>
        <dbReference type="Proteomes" id="UP000006764"/>
    </source>
</evidence>
<evidence type="ECO:0000256" key="2">
    <source>
        <dbReference type="ARBA" id="ARBA00022679"/>
    </source>
</evidence>
<dbReference type="InterPro" id="IPR017508">
    <property type="entry name" value="HipA_N1"/>
</dbReference>
<dbReference type="Gene3D" id="1.10.1070.20">
    <property type="match status" value="1"/>
</dbReference>
<dbReference type="STRING" id="391936.S7S_16960"/>
<sequence length="412" mass="45333">MTTARYDIHLNTSPTGRIWAAEMVLEEDRGLLQRVGFRYRADYLAAPGAFPLDPRQLPLQSGEVVLRCAGGMPGFLDDYLPDDWGRKVLARLALYRDQQRLNAHSAIDMLAMVGASRIGALSVVPRGETPGWELGTPLAQLARAEDAAQHIDNPAYLRLYPDDMSLLYLANAGSGVGGARPKALLYDNGRHWLAKFNRLGQDRYNNARVELACLRMAHAAGIGVPDGEVREGINGREVLLVDRFDIDAHGLRRHLLTINSLLKESASQRDHGGVFRYDDIAALLRRYSVAIEADLAQLLRLMLFNRAINNLDDHERNFSLFCDASGCRLAPAYDLVPSLSVGEYPVAGFGLKPWAPRPSEVTALGKVFGLPRPEVEAGAEAVMHAVSRWRDIAESTGVSDEDAAQIARCLMP</sequence>
<evidence type="ECO:0000256" key="3">
    <source>
        <dbReference type="ARBA" id="ARBA00022777"/>
    </source>
</evidence>
<dbReference type="Proteomes" id="UP000006764">
    <property type="component" value="Chromosome"/>
</dbReference>
<dbReference type="AlphaFoldDB" id="A0A0B4XN44"/>
<dbReference type="Pfam" id="PF07804">
    <property type="entry name" value="HipA_C"/>
    <property type="match status" value="1"/>
</dbReference>
<dbReference type="OrthoDB" id="9805913at2"/>
<evidence type="ECO:0000259" key="5">
    <source>
        <dbReference type="Pfam" id="PF13657"/>
    </source>
</evidence>
<dbReference type="InterPro" id="IPR052028">
    <property type="entry name" value="HipA_Ser/Thr_kinase"/>
</dbReference>
<comment type="similarity">
    <text evidence="1">Belongs to the HipA Ser/Thr kinase family.</text>
</comment>
<dbReference type="RefSeq" id="WP_008733002.1">
    <property type="nucleotide sequence ID" value="NZ_CP004387.1"/>
</dbReference>
<dbReference type="EMBL" id="CP004387">
    <property type="protein sequence ID" value="AJD49804.1"/>
    <property type="molecule type" value="Genomic_DNA"/>
</dbReference>
<evidence type="ECO:0000313" key="6">
    <source>
        <dbReference type="EMBL" id="AJD49804.1"/>
    </source>
</evidence>
<dbReference type="GO" id="GO:0004674">
    <property type="term" value="F:protein serine/threonine kinase activity"/>
    <property type="evidence" value="ECO:0007669"/>
    <property type="project" value="TreeGrafter"/>
</dbReference>
<keyword evidence="7" id="KW-1185">Reference proteome</keyword>
<proteinExistence type="inferred from homology"/>
<organism evidence="6 7">
    <name type="scientific">Isoalcanivorax pacificus W11-5</name>
    <dbReference type="NCBI Taxonomy" id="391936"/>
    <lineage>
        <taxon>Bacteria</taxon>
        <taxon>Pseudomonadati</taxon>
        <taxon>Pseudomonadota</taxon>
        <taxon>Gammaproteobacteria</taxon>
        <taxon>Oceanospirillales</taxon>
        <taxon>Alcanivoracaceae</taxon>
        <taxon>Isoalcanivorax</taxon>
    </lineage>
</organism>
<protein>
    <submittedName>
        <fullName evidence="6">HipA-like protein</fullName>
    </submittedName>
</protein>
<dbReference type="KEGG" id="apac:S7S_16960"/>
<name>A0A0B4XN44_9GAMM</name>
<evidence type="ECO:0000259" key="4">
    <source>
        <dbReference type="Pfam" id="PF07804"/>
    </source>
</evidence>
<dbReference type="GO" id="GO:0005829">
    <property type="term" value="C:cytosol"/>
    <property type="evidence" value="ECO:0007669"/>
    <property type="project" value="TreeGrafter"/>
</dbReference>
<feature type="domain" description="HipA N-terminal subdomain 1" evidence="5">
    <location>
        <begin position="27"/>
        <end position="123"/>
    </location>
</feature>
<dbReference type="Pfam" id="PF13657">
    <property type="entry name" value="Couple_hipA"/>
    <property type="match status" value="1"/>
</dbReference>